<accession>A0A6N4Q7W2</accession>
<dbReference type="AlphaFoldDB" id="A0A6N4Q7W2"/>
<sequence>MFAFVFIAFLNPIVLVYDLWNNSLAWVYTNYFSDYKDRLVDVCPHLGTIPSSEKVDKALMQGEEAKPEKYKRIYVEDHRGRTMHYAKIFVSDVKNINNPGELSWFLREYKDICGLDRPPYYEEIEYIKNARANGTELPKALE</sequence>
<organism evidence="1 2">
    <name type="scientific">Leptospira kanakyensis</name>
    <dbReference type="NCBI Taxonomy" id="2484968"/>
    <lineage>
        <taxon>Bacteria</taxon>
        <taxon>Pseudomonadati</taxon>
        <taxon>Spirochaetota</taxon>
        <taxon>Spirochaetia</taxon>
        <taxon>Leptospirales</taxon>
        <taxon>Leptospiraceae</taxon>
        <taxon>Leptospira</taxon>
    </lineage>
</organism>
<comment type="caution">
    <text evidence="1">The sequence shown here is derived from an EMBL/GenBank/DDBJ whole genome shotgun (WGS) entry which is preliminary data.</text>
</comment>
<keyword evidence="2" id="KW-1185">Reference proteome</keyword>
<proteinExistence type="predicted"/>
<dbReference type="Proteomes" id="UP000297239">
    <property type="component" value="Unassembled WGS sequence"/>
</dbReference>
<reference evidence="1" key="1">
    <citation type="journal article" date="2019" name="PLoS Negl. Trop. Dis.">
        <title>Revisiting the worldwide diversity of Leptospira species in the environment.</title>
        <authorList>
            <person name="Vincent A.T."/>
            <person name="Schiettekatte O."/>
            <person name="Bourhy P."/>
            <person name="Veyrier F.J."/>
            <person name="Picardeau M."/>
        </authorList>
    </citation>
    <scope>NUCLEOTIDE SEQUENCE [LARGE SCALE GENOMIC DNA]</scope>
    <source>
        <strain evidence="1">201800293</strain>
    </source>
</reference>
<name>A0A6N4Q7W2_9LEPT</name>
<dbReference type="EMBL" id="RQFF01000037">
    <property type="protein sequence ID" value="TGK67075.1"/>
    <property type="molecule type" value="Genomic_DNA"/>
</dbReference>
<evidence type="ECO:0000313" key="1">
    <source>
        <dbReference type="EMBL" id="TGK67075.1"/>
    </source>
</evidence>
<protein>
    <submittedName>
        <fullName evidence="1">Uncharacterized protein</fullName>
    </submittedName>
</protein>
<gene>
    <name evidence="1" type="ORF">EHQ18_18425</name>
</gene>
<evidence type="ECO:0000313" key="2">
    <source>
        <dbReference type="Proteomes" id="UP000297239"/>
    </source>
</evidence>
<dbReference type="RefSeq" id="WP_135636417.1">
    <property type="nucleotide sequence ID" value="NZ_RQFE01000031.1"/>
</dbReference>